<gene>
    <name evidence="7" type="ORF">ACFSFW_20360</name>
</gene>
<dbReference type="RefSeq" id="WP_388040901.1">
    <property type="nucleotide sequence ID" value="NZ_JBHUEK010000030.1"/>
</dbReference>
<evidence type="ECO:0000259" key="5">
    <source>
        <dbReference type="PROSITE" id="PS01124"/>
    </source>
</evidence>
<evidence type="ECO:0000313" key="8">
    <source>
        <dbReference type="Proteomes" id="UP001597227"/>
    </source>
</evidence>
<dbReference type="Pfam" id="PF00072">
    <property type="entry name" value="Response_reg"/>
    <property type="match status" value="1"/>
</dbReference>
<dbReference type="PROSITE" id="PS00041">
    <property type="entry name" value="HTH_ARAC_FAMILY_1"/>
    <property type="match status" value="1"/>
</dbReference>
<keyword evidence="8" id="KW-1185">Reference proteome</keyword>
<evidence type="ECO:0000256" key="3">
    <source>
        <dbReference type="ARBA" id="ARBA00023163"/>
    </source>
</evidence>
<feature type="modified residue" description="4-aspartylphosphate" evidence="4">
    <location>
        <position position="53"/>
    </location>
</feature>
<dbReference type="InterPro" id="IPR011006">
    <property type="entry name" value="CheY-like_superfamily"/>
</dbReference>
<dbReference type="PANTHER" id="PTHR43280">
    <property type="entry name" value="ARAC-FAMILY TRANSCRIPTIONAL REGULATOR"/>
    <property type="match status" value="1"/>
</dbReference>
<dbReference type="SMART" id="SM00448">
    <property type="entry name" value="REC"/>
    <property type="match status" value="1"/>
</dbReference>
<reference evidence="8" key="1">
    <citation type="journal article" date="2019" name="Int. J. Syst. Evol. Microbiol.">
        <title>The Global Catalogue of Microorganisms (GCM) 10K type strain sequencing project: providing services to taxonomists for standard genome sequencing and annotation.</title>
        <authorList>
            <consortium name="The Broad Institute Genomics Platform"/>
            <consortium name="The Broad Institute Genome Sequencing Center for Infectious Disease"/>
            <person name="Wu L."/>
            <person name="Ma J."/>
        </authorList>
    </citation>
    <scope>NUCLEOTIDE SEQUENCE [LARGE SCALE GENOMIC DNA]</scope>
    <source>
        <strain evidence="8">CCUG 15531</strain>
    </source>
</reference>
<dbReference type="EMBL" id="JBHUEK010000030">
    <property type="protein sequence ID" value="MFD1781012.1"/>
    <property type="molecule type" value="Genomic_DNA"/>
</dbReference>
<keyword evidence="1" id="KW-0805">Transcription regulation</keyword>
<dbReference type="Pfam" id="PF12833">
    <property type="entry name" value="HTH_18"/>
    <property type="match status" value="1"/>
</dbReference>
<dbReference type="Proteomes" id="UP001597227">
    <property type="component" value="Unassembled WGS sequence"/>
</dbReference>
<dbReference type="InterPro" id="IPR020449">
    <property type="entry name" value="Tscrpt_reg_AraC-type_HTH"/>
</dbReference>
<evidence type="ECO:0000256" key="2">
    <source>
        <dbReference type="ARBA" id="ARBA00023125"/>
    </source>
</evidence>
<keyword evidence="3" id="KW-0804">Transcription</keyword>
<dbReference type="PRINTS" id="PR00032">
    <property type="entry name" value="HTHARAC"/>
</dbReference>
<dbReference type="SUPFAM" id="SSF46689">
    <property type="entry name" value="Homeodomain-like"/>
    <property type="match status" value="2"/>
</dbReference>
<feature type="domain" description="HTH araC/xylS-type" evidence="5">
    <location>
        <begin position="127"/>
        <end position="226"/>
    </location>
</feature>
<accession>A0ABW4MTY2</accession>
<organism evidence="7 8">
    <name type="scientific">Fredinandcohnia salidurans</name>
    <dbReference type="NCBI Taxonomy" id="2595041"/>
    <lineage>
        <taxon>Bacteria</taxon>
        <taxon>Bacillati</taxon>
        <taxon>Bacillota</taxon>
        <taxon>Bacilli</taxon>
        <taxon>Bacillales</taxon>
        <taxon>Bacillaceae</taxon>
        <taxon>Fredinandcohnia</taxon>
    </lineage>
</organism>
<comment type="caution">
    <text evidence="7">The sequence shown here is derived from an EMBL/GenBank/DDBJ whole genome shotgun (WGS) entry which is preliminary data.</text>
</comment>
<keyword evidence="4" id="KW-0597">Phosphoprotein</keyword>
<dbReference type="Gene3D" id="1.10.10.60">
    <property type="entry name" value="Homeodomain-like"/>
    <property type="match status" value="2"/>
</dbReference>
<evidence type="ECO:0000259" key="6">
    <source>
        <dbReference type="PROSITE" id="PS50110"/>
    </source>
</evidence>
<evidence type="ECO:0000256" key="1">
    <source>
        <dbReference type="ARBA" id="ARBA00023015"/>
    </source>
</evidence>
<dbReference type="InterPro" id="IPR018062">
    <property type="entry name" value="HTH_AraC-typ_CS"/>
</dbReference>
<dbReference type="SUPFAM" id="SSF52172">
    <property type="entry name" value="CheY-like"/>
    <property type="match status" value="1"/>
</dbReference>
<evidence type="ECO:0000313" key="7">
    <source>
        <dbReference type="EMBL" id="MFD1781012.1"/>
    </source>
</evidence>
<dbReference type="PROSITE" id="PS01124">
    <property type="entry name" value="HTH_ARAC_FAMILY_2"/>
    <property type="match status" value="1"/>
</dbReference>
<dbReference type="PANTHER" id="PTHR43280:SF28">
    <property type="entry name" value="HTH-TYPE TRANSCRIPTIONAL ACTIVATOR RHAS"/>
    <property type="match status" value="1"/>
</dbReference>
<dbReference type="PROSITE" id="PS50110">
    <property type="entry name" value="RESPONSE_REGULATORY"/>
    <property type="match status" value="1"/>
</dbReference>
<proteinExistence type="predicted"/>
<dbReference type="Gene3D" id="3.40.50.2300">
    <property type="match status" value="1"/>
</dbReference>
<sequence length="230" mass="27208">MNILLVDDELLELDQLEYLIHKRYPIWDIYKAQDASQAMQIIKDHDIFLAFLDIQLPGKTGIELAKELKDQYTMDIIMVTAFQDFEYAKEAIKIGVVYYLTKPIIEDELLELLEKYAHLGRYSDQIMNALQIIHQEYSEKLTLNYLASRIHINPAYLSRKFQEEVGIGFSEYLNDYRLKEAQKMLIEHPDLSINTISERCGFNSQHYFSQIFRRVTGKTPRDFRLKETLR</sequence>
<dbReference type="InterPro" id="IPR018060">
    <property type="entry name" value="HTH_AraC"/>
</dbReference>
<protein>
    <submittedName>
        <fullName evidence="7">Helix-turn-helix domain-containing protein</fullName>
    </submittedName>
</protein>
<name>A0ABW4MTY2_9BACI</name>
<keyword evidence="2" id="KW-0238">DNA-binding</keyword>
<dbReference type="SMART" id="SM00342">
    <property type="entry name" value="HTH_ARAC"/>
    <property type="match status" value="1"/>
</dbReference>
<dbReference type="InterPro" id="IPR001789">
    <property type="entry name" value="Sig_transdc_resp-reg_receiver"/>
</dbReference>
<feature type="domain" description="Response regulatory" evidence="6">
    <location>
        <begin position="2"/>
        <end position="117"/>
    </location>
</feature>
<dbReference type="InterPro" id="IPR009057">
    <property type="entry name" value="Homeodomain-like_sf"/>
</dbReference>
<evidence type="ECO:0000256" key="4">
    <source>
        <dbReference type="PROSITE-ProRule" id="PRU00169"/>
    </source>
</evidence>